<evidence type="ECO:0000256" key="5">
    <source>
        <dbReference type="SAM" id="MobiDB-lite"/>
    </source>
</evidence>
<dbReference type="PRINTS" id="PR00035">
    <property type="entry name" value="HTHGNTR"/>
</dbReference>
<accession>A0ABT6SKX7</accession>
<evidence type="ECO:0000256" key="1">
    <source>
        <dbReference type="ARBA" id="ARBA00023015"/>
    </source>
</evidence>
<dbReference type="SUPFAM" id="SSF46785">
    <property type="entry name" value="Winged helix' DNA-binding domain"/>
    <property type="match status" value="1"/>
</dbReference>
<keyword evidence="4" id="KW-0175">Coiled coil</keyword>
<keyword evidence="2" id="KW-0238">DNA-binding</keyword>
<dbReference type="RefSeq" id="WP_282546728.1">
    <property type="nucleotide sequence ID" value="NZ_JASCIQ010000053.1"/>
</dbReference>
<dbReference type="PROSITE" id="PS50949">
    <property type="entry name" value="HTH_GNTR"/>
    <property type="match status" value="1"/>
</dbReference>
<dbReference type="EMBL" id="JASCIQ010000053">
    <property type="protein sequence ID" value="MDI3408850.1"/>
    <property type="molecule type" value="Genomic_DNA"/>
</dbReference>
<protein>
    <submittedName>
        <fullName evidence="7">GntR family transcriptional regulator</fullName>
    </submittedName>
</protein>
<feature type="domain" description="HTH gntR-type" evidence="6">
    <location>
        <begin position="9"/>
        <end position="77"/>
    </location>
</feature>
<evidence type="ECO:0000256" key="4">
    <source>
        <dbReference type="SAM" id="Coils"/>
    </source>
</evidence>
<evidence type="ECO:0000259" key="6">
    <source>
        <dbReference type="PROSITE" id="PS50949"/>
    </source>
</evidence>
<feature type="coiled-coil region" evidence="4">
    <location>
        <begin position="115"/>
        <end position="149"/>
    </location>
</feature>
<dbReference type="InterPro" id="IPR036388">
    <property type="entry name" value="WH-like_DNA-bd_sf"/>
</dbReference>
<evidence type="ECO:0000256" key="3">
    <source>
        <dbReference type="ARBA" id="ARBA00023163"/>
    </source>
</evidence>
<name>A0ABT6SKX7_9ACTN</name>
<dbReference type="CDD" id="cd07377">
    <property type="entry name" value="WHTH_GntR"/>
    <property type="match status" value="1"/>
</dbReference>
<dbReference type="InterPro" id="IPR036390">
    <property type="entry name" value="WH_DNA-bd_sf"/>
</dbReference>
<evidence type="ECO:0000313" key="8">
    <source>
        <dbReference type="Proteomes" id="UP001223978"/>
    </source>
</evidence>
<feature type="compositionally biased region" description="Polar residues" evidence="5">
    <location>
        <begin position="97"/>
        <end position="111"/>
    </location>
</feature>
<keyword evidence="1" id="KW-0805">Transcription regulation</keyword>
<dbReference type="Gene3D" id="1.10.10.10">
    <property type="entry name" value="Winged helix-like DNA-binding domain superfamily/Winged helix DNA-binding domain"/>
    <property type="match status" value="1"/>
</dbReference>
<proteinExistence type="predicted"/>
<dbReference type="PANTHER" id="PTHR44846">
    <property type="entry name" value="MANNOSYL-D-GLYCERATE TRANSPORT/METABOLISM SYSTEM REPRESSOR MNGR-RELATED"/>
    <property type="match status" value="1"/>
</dbReference>
<evidence type="ECO:0000313" key="7">
    <source>
        <dbReference type="EMBL" id="MDI3408850.1"/>
    </source>
</evidence>
<sequence length="152" mass="16936">MTKPTTDDRPPYKRVADVLRQEIAAGRLKPGDQMPSYRELQERFEIANMTARSALRVLREDGLIYTVQGRGSFVMDPATTKGGQPAWWTASAAPTKGPSTSEDQAPQDTPLTETLRNVLGQLDELTSEVGQLRHQVSALEGKVEELERQDER</sequence>
<evidence type="ECO:0000256" key="2">
    <source>
        <dbReference type="ARBA" id="ARBA00023125"/>
    </source>
</evidence>
<comment type="caution">
    <text evidence="7">The sequence shown here is derived from an EMBL/GenBank/DDBJ whole genome shotgun (WGS) entry which is preliminary data.</text>
</comment>
<gene>
    <name evidence="7" type="ORF">QIS96_34165</name>
</gene>
<feature type="region of interest" description="Disordered" evidence="5">
    <location>
        <begin position="90"/>
        <end position="111"/>
    </location>
</feature>
<organism evidence="7 8">
    <name type="scientific">Streptomyces cavernicola</name>
    <dbReference type="NCBI Taxonomy" id="3043613"/>
    <lineage>
        <taxon>Bacteria</taxon>
        <taxon>Bacillati</taxon>
        <taxon>Actinomycetota</taxon>
        <taxon>Actinomycetes</taxon>
        <taxon>Kitasatosporales</taxon>
        <taxon>Streptomycetaceae</taxon>
        <taxon>Streptomyces</taxon>
    </lineage>
</organism>
<dbReference type="InterPro" id="IPR000524">
    <property type="entry name" value="Tscrpt_reg_HTH_GntR"/>
</dbReference>
<dbReference type="Pfam" id="PF00392">
    <property type="entry name" value="GntR"/>
    <property type="match status" value="1"/>
</dbReference>
<dbReference type="SMART" id="SM00345">
    <property type="entry name" value="HTH_GNTR"/>
    <property type="match status" value="1"/>
</dbReference>
<keyword evidence="8" id="KW-1185">Reference proteome</keyword>
<dbReference type="PANTHER" id="PTHR44846:SF17">
    <property type="entry name" value="GNTR-FAMILY TRANSCRIPTIONAL REGULATOR"/>
    <property type="match status" value="1"/>
</dbReference>
<dbReference type="Proteomes" id="UP001223978">
    <property type="component" value="Unassembled WGS sequence"/>
</dbReference>
<reference evidence="7 8" key="1">
    <citation type="submission" date="2023-05" db="EMBL/GenBank/DDBJ databases">
        <title>Draft genome sequence of Streptomyces sp. B-S-A6 isolated from a cave soil in Thailand.</title>
        <authorList>
            <person name="Chamroensaksri N."/>
            <person name="Muangham S."/>
        </authorList>
    </citation>
    <scope>NUCLEOTIDE SEQUENCE [LARGE SCALE GENOMIC DNA]</scope>
    <source>
        <strain evidence="7 8">B-S-A6</strain>
    </source>
</reference>
<keyword evidence="3" id="KW-0804">Transcription</keyword>
<dbReference type="InterPro" id="IPR050679">
    <property type="entry name" value="Bact_HTH_transcr_reg"/>
</dbReference>